<gene>
    <name evidence="1" type="ORF">TM448A00064_0041</name>
    <name evidence="2" type="ORF">TM448B00061_0051</name>
</gene>
<protein>
    <submittedName>
        <fullName evidence="1">Putative ATPase domain containing protein</fullName>
    </submittedName>
</protein>
<sequence>MSSQVPLPDAMPQASQEVLAQAQVQAQVSQAQQPQVQAQQQVSLVQSELRLDTQALQAWNSWLETMFPHMRAHQQQLAQELESSMLVPGQVRIPGATYGVDLSRGMTVFLMGPLGSWKTCWCAQWPRPFFISIAAEGGDDALPFYPKVAMQILARAQTNKDPLAVPPVFNILRPPSREVSKIAEFEQWVDKVCRNFKAWGICTVVIDSVTYLIDMWINEHTEARRKNSVWQSNQRSGKVEMMRPGDWGMLDAFIKSARVKLANAGVNVIWTALTKDRYEQDTDNQMNRKLKEVSPRIQGAQKDTLPGSCKIIIQAVKHAVPSMSMPGRTEVRPVYHVAPSDEAVDVRHKYADMFPRGQLWDDYLYDEPTFRSVWRELAPFIYMGQ</sequence>
<evidence type="ECO:0000313" key="2">
    <source>
        <dbReference type="EMBL" id="QJH93431.1"/>
    </source>
</evidence>
<organism evidence="1">
    <name type="scientific">viral metagenome</name>
    <dbReference type="NCBI Taxonomy" id="1070528"/>
    <lineage>
        <taxon>unclassified sequences</taxon>
        <taxon>metagenomes</taxon>
        <taxon>organismal metagenomes</taxon>
    </lineage>
</organism>
<proteinExistence type="predicted"/>
<evidence type="ECO:0000313" key="1">
    <source>
        <dbReference type="EMBL" id="QJA43862.1"/>
    </source>
</evidence>
<accession>A0A6H1Z8T0</accession>
<reference evidence="1" key="1">
    <citation type="submission" date="2020-03" db="EMBL/GenBank/DDBJ databases">
        <title>The deep terrestrial virosphere.</title>
        <authorList>
            <person name="Holmfeldt K."/>
            <person name="Nilsson E."/>
            <person name="Simone D."/>
            <person name="Lopez-Fernandez M."/>
            <person name="Wu X."/>
            <person name="de Brujin I."/>
            <person name="Lundin D."/>
            <person name="Andersson A."/>
            <person name="Bertilsson S."/>
            <person name="Dopson M."/>
        </authorList>
    </citation>
    <scope>NUCLEOTIDE SEQUENCE</scope>
    <source>
        <strain evidence="1">TM448A00064</strain>
        <strain evidence="2">TM448B00061</strain>
    </source>
</reference>
<dbReference type="EMBL" id="MT144588">
    <property type="protein sequence ID" value="QJH93431.1"/>
    <property type="molecule type" value="Genomic_DNA"/>
</dbReference>
<name>A0A6H1Z8T0_9ZZZZ</name>
<dbReference type="Pfam" id="PF13479">
    <property type="entry name" value="AAA_24"/>
    <property type="match status" value="1"/>
</dbReference>
<dbReference type="EMBL" id="MT143971">
    <property type="protein sequence ID" value="QJA43862.1"/>
    <property type="molecule type" value="Genomic_DNA"/>
</dbReference>
<dbReference type="AlphaFoldDB" id="A0A6H1Z8T0"/>